<protein>
    <submittedName>
        <fullName evidence="2">G12693 protein</fullName>
    </submittedName>
</protein>
<dbReference type="EMBL" id="CAXHTA020000020">
    <property type="protein sequence ID" value="CAL5229379.1"/>
    <property type="molecule type" value="Genomic_DNA"/>
</dbReference>
<name>A0ABP1GB05_9CHLO</name>
<feature type="compositionally biased region" description="Acidic residues" evidence="1">
    <location>
        <begin position="184"/>
        <end position="195"/>
    </location>
</feature>
<dbReference type="Proteomes" id="UP001497392">
    <property type="component" value="Unassembled WGS sequence"/>
</dbReference>
<organism evidence="2 3">
    <name type="scientific">Coccomyxa viridis</name>
    <dbReference type="NCBI Taxonomy" id="1274662"/>
    <lineage>
        <taxon>Eukaryota</taxon>
        <taxon>Viridiplantae</taxon>
        <taxon>Chlorophyta</taxon>
        <taxon>core chlorophytes</taxon>
        <taxon>Trebouxiophyceae</taxon>
        <taxon>Trebouxiophyceae incertae sedis</taxon>
        <taxon>Coccomyxaceae</taxon>
        <taxon>Coccomyxa</taxon>
    </lineage>
</organism>
<keyword evidence="3" id="KW-1185">Reference proteome</keyword>
<feature type="compositionally biased region" description="Low complexity" evidence="1">
    <location>
        <begin position="15"/>
        <end position="30"/>
    </location>
</feature>
<evidence type="ECO:0000256" key="1">
    <source>
        <dbReference type="SAM" id="MobiDB-lite"/>
    </source>
</evidence>
<evidence type="ECO:0000313" key="2">
    <source>
        <dbReference type="EMBL" id="CAL5229379.1"/>
    </source>
</evidence>
<proteinExistence type="predicted"/>
<gene>
    <name evidence="2" type="primary">g12693</name>
    <name evidence="2" type="ORF">VP750_LOCUS11285</name>
</gene>
<accession>A0ABP1GB05</accession>
<reference evidence="2 3" key="1">
    <citation type="submission" date="2024-06" db="EMBL/GenBank/DDBJ databases">
        <authorList>
            <person name="Kraege A."/>
            <person name="Thomma B."/>
        </authorList>
    </citation>
    <scope>NUCLEOTIDE SEQUENCE [LARGE SCALE GENOMIC DNA]</scope>
</reference>
<feature type="compositionally biased region" description="Basic and acidic residues" evidence="1">
    <location>
        <begin position="97"/>
        <end position="110"/>
    </location>
</feature>
<feature type="region of interest" description="Disordered" evidence="1">
    <location>
        <begin position="97"/>
        <end position="204"/>
    </location>
</feature>
<feature type="region of interest" description="Disordered" evidence="1">
    <location>
        <begin position="1"/>
        <end position="66"/>
    </location>
</feature>
<comment type="caution">
    <text evidence="2">The sequence shown here is derived from an EMBL/GenBank/DDBJ whole genome shotgun (WGS) entry which is preliminary data.</text>
</comment>
<sequence length="204" mass="21655">MININKKGRTSGQGTSAAGATGANNSAAAPAPIPPPAALVMPTMIGKGKSPKADDDVAGKELIVSPRPFRRPTASTLQIVETTDADVVELEHQLQRLSSDERKKNEEKIKAGPVDMTVRGWSQGRSGASNSGAIVSLSRTSSVSSPFQAWEWQEAGPSNGQQPAQQGDNIIPQAQLVPYLPPQDNEEELEEDGDDDVKPAAYMR</sequence>
<feature type="compositionally biased region" description="Low complexity" evidence="1">
    <location>
        <begin position="136"/>
        <end position="145"/>
    </location>
</feature>
<evidence type="ECO:0000313" key="3">
    <source>
        <dbReference type="Proteomes" id="UP001497392"/>
    </source>
</evidence>
<feature type="compositionally biased region" description="Polar residues" evidence="1">
    <location>
        <begin position="123"/>
        <end position="133"/>
    </location>
</feature>
<feature type="compositionally biased region" description="Polar residues" evidence="1">
    <location>
        <begin position="156"/>
        <end position="168"/>
    </location>
</feature>